<accession>A0A0H5Q5Q2</accession>
<reference evidence="1" key="2">
    <citation type="submission" date="2015-07" db="EMBL/GenBank/DDBJ databases">
        <title>Plasmids, circular viruses and viroids from rat gut.</title>
        <authorList>
            <person name="Jorgensen T.J."/>
            <person name="Hansen M.A."/>
            <person name="Xu Z."/>
            <person name="Tabak M.A."/>
            <person name="Sorensen S.J."/>
            <person name="Hansen L.H."/>
        </authorList>
    </citation>
    <scope>NUCLEOTIDE SEQUENCE</scope>
    <source>
        <strain evidence="1">RGFK1425</strain>
    </source>
</reference>
<proteinExistence type="predicted"/>
<protein>
    <submittedName>
        <fullName evidence="1">Uncharacterized protein</fullName>
    </submittedName>
</protein>
<name>A0A0H5Q5Q2_9ZZZZ</name>
<reference evidence="1" key="1">
    <citation type="submission" date="2015-06" db="EMBL/GenBank/DDBJ databases">
        <authorList>
            <person name="Joergensen T."/>
        </authorList>
    </citation>
    <scope>NUCLEOTIDE SEQUENCE</scope>
    <source>
        <strain evidence="1">RGFK1425</strain>
    </source>
</reference>
<dbReference type="AlphaFoldDB" id="A0A0H5Q5Q2"/>
<organism evidence="1">
    <name type="scientific">uncultured prokaryote</name>
    <dbReference type="NCBI Taxonomy" id="198431"/>
    <lineage>
        <taxon>unclassified sequences</taxon>
        <taxon>environmental samples</taxon>
    </lineage>
</organism>
<dbReference type="EMBL" id="LN853971">
    <property type="protein sequence ID" value="CRY97218.1"/>
    <property type="molecule type" value="Genomic_DNA"/>
</dbReference>
<evidence type="ECO:0000313" key="1">
    <source>
        <dbReference type="EMBL" id="CRY97218.1"/>
    </source>
</evidence>
<sequence>MVSNVIRAVMHGSGVGEEFAFGWYAQCDSALTTEAQLSDIADAWDDNMNTSTTPSCYAQMLAQLSNDQKLDTLSLYYYSTLPGSASFLHHKTISKSGTVAVYQPLQQALVVTTETDRSGSSYRGRFYLPATGIVPTNGHLLSATALGQVATGGLQTIVNFMDALRASPAGDGSRAVVYSPTKGLVTPITSMSIDNKFDVQRRRAMSQVGTRTTYPGPNG</sequence>